<evidence type="ECO:0000256" key="2">
    <source>
        <dbReference type="SAM" id="Phobius"/>
    </source>
</evidence>
<dbReference type="PROSITE" id="PS50132">
    <property type="entry name" value="RGS"/>
    <property type="match status" value="1"/>
</dbReference>
<evidence type="ECO:0000259" key="3">
    <source>
        <dbReference type="PROSITE" id="PS50132"/>
    </source>
</evidence>
<dbReference type="Proteomes" id="UP001642464">
    <property type="component" value="Unassembled WGS sequence"/>
</dbReference>
<dbReference type="Gene3D" id="1.10.167.10">
    <property type="entry name" value="Regulator of G-protein Signalling 4, domain 2"/>
    <property type="match status" value="1"/>
</dbReference>
<name>A0ABP0JWP4_9DINO</name>
<keyword evidence="2" id="KW-1133">Transmembrane helix</keyword>
<feature type="transmembrane region" description="Helical" evidence="2">
    <location>
        <begin position="197"/>
        <end position="225"/>
    </location>
</feature>
<dbReference type="SMART" id="SM00315">
    <property type="entry name" value="RGS"/>
    <property type="match status" value="1"/>
</dbReference>
<feature type="region of interest" description="Disordered" evidence="1">
    <location>
        <begin position="490"/>
        <end position="514"/>
    </location>
</feature>
<keyword evidence="2" id="KW-0812">Transmembrane</keyword>
<feature type="transmembrane region" description="Helical" evidence="2">
    <location>
        <begin position="12"/>
        <end position="35"/>
    </location>
</feature>
<comment type="caution">
    <text evidence="4">The sequence shown here is derived from an EMBL/GenBank/DDBJ whole genome shotgun (WGS) entry which is preliminary data.</text>
</comment>
<dbReference type="SUPFAM" id="SSF48097">
    <property type="entry name" value="Regulator of G-protein signaling, RGS"/>
    <property type="match status" value="1"/>
</dbReference>
<sequence>NVAKMVEVRDSASFIGSVTLISVMLCMIGVFVLLRKNREIRVRGVKETAEVGFFVTGLASFGVLGLADDPFMSCNAYVAWGLIPIIFVWVAFALYILRYWRLYRINSLPSRASVGSSASAASAAEAELQIKCCGGLIERAKRFSISICDRPGITAKLRLWNLVFVVLAVVFFALYVNDNSLGAALPISFSDCASASHWFYAAFSIMMLAGGFYLMVLFGVILDVAEHASRRGDALGIRPMLYRMGLDAFLSMVAFVICISLWLGGLIEVRWIFGCFLPFIMSFLVDLVIIPIFRSVREKRKQKELIRQNGLVGEHLSRVFVGLEVSAGEAASLKSLLALQSFLLTENGYHTFRLHLANEFGLESLLFLIEALAFANEFSALADADAERAQAASELSRANGKPRTSETVAKLYRKQKQLISQNGLRSMASLPGGSVSTTGAEAVTVDRMNQRCREIFDKYICKNAEFQVNLPANVLGKFRGIHRATPRPAEQQAVSGGIHSLRHHETHSTSESTSKAVFEATPTVFNIAVLEVLNLLFNDSFQRYLANPSNAKLWSSFQSREAALEALDEDSKNEIIAEHATLTIV</sequence>
<protein>
    <recommendedName>
        <fullName evidence="3">RGS domain-containing protein</fullName>
    </recommendedName>
</protein>
<organism evidence="4 5">
    <name type="scientific">Durusdinium trenchii</name>
    <dbReference type="NCBI Taxonomy" id="1381693"/>
    <lineage>
        <taxon>Eukaryota</taxon>
        <taxon>Sar</taxon>
        <taxon>Alveolata</taxon>
        <taxon>Dinophyceae</taxon>
        <taxon>Suessiales</taxon>
        <taxon>Symbiodiniaceae</taxon>
        <taxon>Durusdinium</taxon>
    </lineage>
</organism>
<evidence type="ECO:0000313" key="4">
    <source>
        <dbReference type="EMBL" id="CAK9018897.1"/>
    </source>
</evidence>
<keyword evidence="2" id="KW-0472">Membrane</keyword>
<gene>
    <name evidence="4" type="ORF">SCF082_LOCUS14283</name>
</gene>
<reference evidence="4 5" key="1">
    <citation type="submission" date="2024-02" db="EMBL/GenBank/DDBJ databases">
        <authorList>
            <person name="Chen Y."/>
            <person name="Shah S."/>
            <person name="Dougan E. K."/>
            <person name="Thang M."/>
            <person name="Chan C."/>
        </authorList>
    </citation>
    <scope>NUCLEOTIDE SEQUENCE [LARGE SCALE GENOMIC DNA]</scope>
</reference>
<dbReference type="EMBL" id="CAXAMM010008919">
    <property type="protein sequence ID" value="CAK9018897.1"/>
    <property type="molecule type" value="Genomic_DNA"/>
</dbReference>
<feature type="transmembrane region" description="Helical" evidence="2">
    <location>
        <begin position="271"/>
        <end position="293"/>
    </location>
</feature>
<accession>A0ABP0JWP4</accession>
<feature type="transmembrane region" description="Helical" evidence="2">
    <location>
        <begin position="47"/>
        <end position="65"/>
    </location>
</feature>
<evidence type="ECO:0000313" key="5">
    <source>
        <dbReference type="Proteomes" id="UP001642464"/>
    </source>
</evidence>
<feature type="transmembrane region" description="Helical" evidence="2">
    <location>
        <begin position="159"/>
        <end position="177"/>
    </location>
</feature>
<dbReference type="InterPro" id="IPR036305">
    <property type="entry name" value="RGS_sf"/>
</dbReference>
<feature type="transmembrane region" description="Helical" evidence="2">
    <location>
        <begin position="246"/>
        <end position="265"/>
    </location>
</feature>
<feature type="transmembrane region" description="Helical" evidence="2">
    <location>
        <begin position="77"/>
        <end position="97"/>
    </location>
</feature>
<dbReference type="InterPro" id="IPR044926">
    <property type="entry name" value="RGS_subdomain_2"/>
</dbReference>
<keyword evidence="5" id="KW-1185">Reference proteome</keyword>
<dbReference type="InterPro" id="IPR016137">
    <property type="entry name" value="RGS"/>
</dbReference>
<feature type="non-terminal residue" evidence="4">
    <location>
        <position position="1"/>
    </location>
</feature>
<feature type="domain" description="RGS" evidence="3">
    <location>
        <begin position="338"/>
        <end position="547"/>
    </location>
</feature>
<proteinExistence type="predicted"/>
<evidence type="ECO:0000256" key="1">
    <source>
        <dbReference type="SAM" id="MobiDB-lite"/>
    </source>
</evidence>